<keyword evidence="1" id="KW-0472">Membrane</keyword>
<gene>
    <name evidence="2" type="ORF">HSX42_17415</name>
</gene>
<proteinExistence type="predicted"/>
<feature type="transmembrane region" description="Helical" evidence="1">
    <location>
        <begin position="195"/>
        <end position="213"/>
    </location>
</feature>
<feature type="transmembrane region" description="Helical" evidence="1">
    <location>
        <begin position="63"/>
        <end position="84"/>
    </location>
</feature>
<evidence type="ECO:0000313" key="3">
    <source>
        <dbReference type="Proteomes" id="UP001297580"/>
    </source>
</evidence>
<evidence type="ECO:0000256" key="1">
    <source>
        <dbReference type="SAM" id="Phobius"/>
    </source>
</evidence>
<dbReference type="Proteomes" id="UP001297580">
    <property type="component" value="Chromosome"/>
</dbReference>
<dbReference type="InterPro" id="IPR049504">
    <property type="entry name" value="O-antigen_lig"/>
</dbReference>
<name>A0ABY9QCN4_GEOTD</name>
<dbReference type="EMBL" id="CP133461">
    <property type="protein sequence ID" value="WMV75971.1"/>
    <property type="molecule type" value="Genomic_DNA"/>
</dbReference>
<dbReference type="Pfam" id="PF13425">
    <property type="entry name" value="O-antigen_lig"/>
    <property type="match status" value="1"/>
</dbReference>
<sequence>MNKRVEKLFLLFIVIQPLLDLATSAFLYAEIHSLTIGMAIRFTAMAAGIIYLLVCPYPRKRTLIMYGLILSATIVLNIAASISYKSPVNWVEEGKFIFKSCYWLVMLFTYTVLFHQLDGKTDWAKHVQQYITAAMAIIGASILLADITGTSLASYQYEKIGRKGWFFAGNELGAIMAIGLPVALLVAIQRVTRQLSLLYWVPTWLLIYSLLGLGTKVGYGAVFFTLLTVIAAVPLEARFHPMSSGSNWRRNWALTISMLVVVIIYTPFSPAAQKINMHWQLLEQKEKTVEQLTKKHVEENKLEKEQMQHLILSGRHEYLAQQQAEFRKAPMMQKWFGMGYGGNYETTPKMIEMDFYDLFFSFGVIGFLVYIAPLLYVAFSIGRNVWSHGYAALNTEYILIASSIVLGLGIAFIAGHVLTAPAVSLYVAVLLAYLFIRSRSFVDNRNGN</sequence>
<feature type="transmembrane region" description="Helical" evidence="1">
    <location>
        <begin position="219"/>
        <end position="239"/>
    </location>
</feature>
<feature type="transmembrane region" description="Helical" evidence="1">
    <location>
        <begin position="418"/>
        <end position="436"/>
    </location>
</feature>
<keyword evidence="1" id="KW-1133">Transmembrane helix</keyword>
<feature type="transmembrane region" description="Helical" evidence="1">
    <location>
        <begin position="34"/>
        <end position="54"/>
    </location>
</feature>
<dbReference type="RefSeq" id="WP_100660596.1">
    <property type="nucleotide sequence ID" value="NZ_CP133461.1"/>
</dbReference>
<dbReference type="GO" id="GO:0016874">
    <property type="term" value="F:ligase activity"/>
    <property type="evidence" value="ECO:0007669"/>
    <property type="project" value="UniProtKB-KW"/>
</dbReference>
<reference evidence="2 3" key="1">
    <citation type="submission" date="2023-08" db="EMBL/GenBank/DDBJ databases">
        <title>Complete genome sequence of Geobacillus thermodenitrificans K1041, a genetically tractable strain representative of the genus Geobacillus.</title>
        <authorList>
            <person name="Kani S."/>
            <person name="Suzuki H."/>
        </authorList>
    </citation>
    <scope>NUCLEOTIDE SEQUENCE [LARGE SCALE GENOMIC DNA]</scope>
    <source>
        <strain evidence="2 3">K1041</strain>
    </source>
</reference>
<keyword evidence="2" id="KW-0436">Ligase</keyword>
<accession>A0ABY9QCN4</accession>
<feature type="transmembrane region" description="Helical" evidence="1">
    <location>
        <begin position="127"/>
        <end position="145"/>
    </location>
</feature>
<keyword evidence="3" id="KW-1185">Reference proteome</keyword>
<keyword evidence="1" id="KW-0812">Transmembrane</keyword>
<feature type="transmembrane region" description="Helical" evidence="1">
    <location>
        <begin position="391"/>
        <end position="412"/>
    </location>
</feature>
<feature type="transmembrane region" description="Helical" evidence="1">
    <location>
        <begin position="165"/>
        <end position="188"/>
    </location>
</feature>
<organism evidence="2 3">
    <name type="scientific">Geobacillus thermodenitrificans</name>
    <dbReference type="NCBI Taxonomy" id="33940"/>
    <lineage>
        <taxon>Bacteria</taxon>
        <taxon>Bacillati</taxon>
        <taxon>Bacillota</taxon>
        <taxon>Bacilli</taxon>
        <taxon>Bacillales</taxon>
        <taxon>Anoxybacillaceae</taxon>
        <taxon>Geobacillus</taxon>
    </lineage>
</organism>
<protein>
    <submittedName>
        <fullName evidence="2">O-antigen ligase family protein</fullName>
    </submittedName>
</protein>
<evidence type="ECO:0000313" key="2">
    <source>
        <dbReference type="EMBL" id="WMV75971.1"/>
    </source>
</evidence>
<feature type="transmembrane region" description="Helical" evidence="1">
    <location>
        <begin position="358"/>
        <end position="379"/>
    </location>
</feature>
<feature type="transmembrane region" description="Helical" evidence="1">
    <location>
        <begin position="251"/>
        <end position="268"/>
    </location>
</feature>
<feature type="transmembrane region" description="Helical" evidence="1">
    <location>
        <begin position="96"/>
        <end position="115"/>
    </location>
</feature>